<evidence type="ECO:0000256" key="4">
    <source>
        <dbReference type="ARBA" id="ARBA00023002"/>
    </source>
</evidence>
<dbReference type="PROSITE" id="PS51257">
    <property type="entry name" value="PROKAR_LIPOPROTEIN"/>
    <property type="match status" value="1"/>
</dbReference>
<protein>
    <submittedName>
        <fullName evidence="8">Cytochrome-c peroxidase</fullName>
    </submittedName>
</protein>
<evidence type="ECO:0000256" key="3">
    <source>
        <dbReference type="ARBA" id="ARBA00022723"/>
    </source>
</evidence>
<dbReference type="GO" id="GO:0020037">
    <property type="term" value="F:heme binding"/>
    <property type="evidence" value="ECO:0007669"/>
    <property type="project" value="InterPro"/>
</dbReference>
<comment type="subcellular location">
    <subcellularLocation>
        <location evidence="1">Cell envelope</location>
    </subcellularLocation>
</comment>
<dbReference type="Gene3D" id="1.10.760.10">
    <property type="entry name" value="Cytochrome c-like domain"/>
    <property type="match status" value="2"/>
</dbReference>
<dbReference type="InterPro" id="IPR004852">
    <property type="entry name" value="Di-haem_cyt_c_peroxidsae"/>
</dbReference>
<feature type="domain" description="Cytochrome c" evidence="7">
    <location>
        <begin position="276"/>
        <end position="413"/>
    </location>
</feature>
<dbReference type="GO" id="GO:0004130">
    <property type="term" value="F:cytochrome-c peroxidase activity"/>
    <property type="evidence" value="ECO:0007669"/>
    <property type="project" value="TreeGrafter"/>
</dbReference>
<evidence type="ECO:0000313" key="8">
    <source>
        <dbReference type="EMBL" id="TNJ44332.1"/>
    </source>
</evidence>
<dbReference type="PROSITE" id="PS51007">
    <property type="entry name" value="CYTC"/>
    <property type="match status" value="1"/>
</dbReference>
<evidence type="ECO:0000256" key="6">
    <source>
        <dbReference type="PROSITE-ProRule" id="PRU00433"/>
    </source>
</evidence>
<dbReference type="SUPFAM" id="SSF46626">
    <property type="entry name" value="Cytochrome c"/>
    <property type="match status" value="2"/>
</dbReference>
<dbReference type="GO" id="GO:0030313">
    <property type="term" value="C:cell envelope"/>
    <property type="evidence" value="ECO:0007669"/>
    <property type="project" value="UniProtKB-SubCell"/>
</dbReference>
<keyword evidence="4" id="KW-0560">Oxidoreductase</keyword>
<keyword evidence="3 6" id="KW-0479">Metal-binding</keyword>
<gene>
    <name evidence="8" type="ORF">FGF67_09915</name>
</gene>
<keyword evidence="9" id="KW-1185">Reference proteome</keyword>
<reference evidence="8 9" key="1">
    <citation type="submission" date="2019-05" db="EMBL/GenBank/DDBJ databases">
        <title>Tamlana fucoidanivorans sp. nov., isolated from the surface of algae collected from Fujian province in China.</title>
        <authorList>
            <person name="Li J."/>
        </authorList>
    </citation>
    <scope>NUCLEOTIDE SEQUENCE [LARGE SCALE GENOMIC DNA]</scope>
    <source>
        <strain evidence="8 9">CW2-9</strain>
    </source>
</reference>
<evidence type="ECO:0000256" key="2">
    <source>
        <dbReference type="ARBA" id="ARBA00022617"/>
    </source>
</evidence>
<dbReference type="EMBL" id="VDCS01000008">
    <property type="protein sequence ID" value="TNJ44332.1"/>
    <property type="molecule type" value="Genomic_DNA"/>
</dbReference>
<dbReference type="GO" id="GO:0046872">
    <property type="term" value="F:metal ion binding"/>
    <property type="evidence" value="ECO:0007669"/>
    <property type="project" value="UniProtKB-KW"/>
</dbReference>
<dbReference type="Pfam" id="PF03150">
    <property type="entry name" value="CCP_MauG"/>
    <property type="match status" value="1"/>
</dbReference>
<dbReference type="InterPro" id="IPR036909">
    <property type="entry name" value="Cyt_c-like_dom_sf"/>
</dbReference>
<evidence type="ECO:0000256" key="5">
    <source>
        <dbReference type="ARBA" id="ARBA00023004"/>
    </source>
</evidence>
<dbReference type="PANTHER" id="PTHR30600">
    <property type="entry name" value="CYTOCHROME C PEROXIDASE-RELATED"/>
    <property type="match status" value="1"/>
</dbReference>
<dbReference type="GO" id="GO:0009055">
    <property type="term" value="F:electron transfer activity"/>
    <property type="evidence" value="ECO:0007669"/>
    <property type="project" value="InterPro"/>
</dbReference>
<evidence type="ECO:0000313" key="9">
    <source>
        <dbReference type="Proteomes" id="UP000308713"/>
    </source>
</evidence>
<accession>A0A5C4SM12</accession>
<dbReference type="InterPro" id="IPR009056">
    <property type="entry name" value="Cyt_c-like_dom"/>
</dbReference>
<organism evidence="8 9">
    <name type="scientific">Allotamlana fucoidanivorans</name>
    <dbReference type="NCBI Taxonomy" id="2583814"/>
    <lineage>
        <taxon>Bacteria</taxon>
        <taxon>Pseudomonadati</taxon>
        <taxon>Bacteroidota</taxon>
        <taxon>Flavobacteriia</taxon>
        <taxon>Flavobacteriales</taxon>
        <taxon>Flavobacteriaceae</taxon>
        <taxon>Allotamlana</taxon>
    </lineage>
</organism>
<dbReference type="Proteomes" id="UP000308713">
    <property type="component" value="Unassembled WGS sequence"/>
</dbReference>
<keyword evidence="2 6" id="KW-0349">Heme</keyword>
<sequence>MRSPNYYILLVILMLILSACENDHDYYTPTPLQENLENRLIDLYGSLESLELPASNDFTAIPSDVKNPLTSAKVKLGKFLYHETALALNPTKEEGMGTYSCASCHHAAAGFQSGIIQGIGEGGIGFGIHGEDRVKSSTYEANEIDVQPIRSPSILNAAYQEVMLWNGQFGAKGMNAGTEASWTPGTPKETNTLGFEGVETQAIAGLGVHRMMVDKNILYNANYIDLFDEAFPNDLEEIRYSKTNAGLAIAAYERTVLPNEAPFQKWLKGDVKAMSNEELAGALLFFDKAKCYICHSGPGLNGMSFHALGMNDLAGENVFNDIDEATRKGRGGFTGKEEDNFKFKTPQLYNLKDVEFLGHGGSFSSVKEVVTYKNKGVAENAEVPLNKLSSLFVPLGLSEHEVDLIALFIENSLYDSKLMRYQPESLPSGNCLINADAQSSEDMGCN</sequence>
<keyword evidence="5 6" id="KW-0408">Iron</keyword>
<dbReference type="RefSeq" id="WP_139697265.1">
    <property type="nucleotide sequence ID" value="NZ_CP074074.1"/>
</dbReference>
<dbReference type="InterPro" id="IPR051395">
    <property type="entry name" value="Cytochrome_c_Peroxidase/MauG"/>
</dbReference>
<evidence type="ECO:0000256" key="1">
    <source>
        <dbReference type="ARBA" id="ARBA00004196"/>
    </source>
</evidence>
<dbReference type="OrthoDB" id="9805202at2"/>
<proteinExistence type="predicted"/>
<evidence type="ECO:0000259" key="7">
    <source>
        <dbReference type="PROSITE" id="PS51007"/>
    </source>
</evidence>
<comment type="caution">
    <text evidence="8">The sequence shown here is derived from an EMBL/GenBank/DDBJ whole genome shotgun (WGS) entry which is preliminary data.</text>
</comment>
<name>A0A5C4SM12_9FLAO</name>
<dbReference type="AlphaFoldDB" id="A0A5C4SM12"/>
<keyword evidence="8" id="KW-0575">Peroxidase</keyword>